<name>A0ACC1HR39_9FUNG</name>
<accession>A0ACC1HR39</accession>
<evidence type="ECO:0000313" key="1">
    <source>
        <dbReference type="EMBL" id="KAJ1676419.1"/>
    </source>
</evidence>
<evidence type="ECO:0000313" key="2">
    <source>
        <dbReference type="Proteomes" id="UP001145114"/>
    </source>
</evidence>
<proteinExistence type="predicted"/>
<gene>
    <name evidence="1" type="primary">CRC1</name>
    <name evidence="1" type="ORF">EV182_008225</name>
</gene>
<protein>
    <submittedName>
        <fullName evidence="1">Carnitine transporter</fullName>
    </submittedName>
</protein>
<dbReference type="Proteomes" id="UP001145114">
    <property type="component" value="Unassembled WGS sequence"/>
</dbReference>
<reference evidence="1" key="1">
    <citation type="submission" date="2022-06" db="EMBL/GenBank/DDBJ databases">
        <title>Phylogenomic reconstructions and comparative analyses of Kickxellomycotina fungi.</title>
        <authorList>
            <person name="Reynolds N.K."/>
            <person name="Stajich J.E."/>
            <person name="Barry K."/>
            <person name="Grigoriev I.V."/>
            <person name="Crous P."/>
            <person name="Smith M.E."/>
        </authorList>
    </citation>
    <scope>NUCLEOTIDE SEQUENCE</scope>
    <source>
        <strain evidence="1">RSA 2271</strain>
    </source>
</reference>
<feature type="non-terminal residue" evidence="1">
    <location>
        <position position="238"/>
    </location>
</feature>
<sequence length="238" mass="25162">MQTSNEFSSTMQCFKSTLAKDGIRGLYRGMGAPLAGATPVFAICFWGYDLGQKLSRSFYKQSADEPLTIGQTLFAGGFSALPTTLIMAPMERIKCVLQVQSVAAEAAATAKDGGKPVTMYKGPIDAAKGILKQGGMRSLFKGSAATLLRDVPGSVAYFGAYEVAKKLLTPTTGSNSNELSVLAVLTAGGLAGMCNWAVAIPPDVLKSRLQTAPEGRYSGIRQVFVELMRTEGPAALFR</sequence>
<keyword evidence="2" id="KW-1185">Reference proteome</keyword>
<comment type="caution">
    <text evidence="1">The sequence shown here is derived from an EMBL/GenBank/DDBJ whole genome shotgun (WGS) entry which is preliminary data.</text>
</comment>
<organism evidence="1 2">
    <name type="scientific">Spiromyces aspiralis</name>
    <dbReference type="NCBI Taxonomy" id="68401"/>
    <lineage>
        <taxon>Eukaryota</taxon>
        <taxon>Fungi</taxon>
        <taxon>Fungi incertae sedis</taxon>
        <taxon>Zoopagomycota</taxon>
        <taxon>Kickxellomycotina</taxon>
        <taxon>Kickxellomycetes</taxon>
        <taxon>Kickxellales</taxon>
        <taxon>Kickxellaceae</taxon>
        <taxon>Spiromyces</taxon>
    </lineage>
</organism>
<dbReference type="EMBL" id="JAMZIH010004136">
    <property type="protein sequence ID" value="KAJ1676419.1"/>
    <property type="molecule type" value="Genomic_DNA"/>
</dbReference>